<evidence type="ECO:0000256" key="12">
    <source>
        <dbReference type="ARBA" id="ARBA00029523"/>
    </source>
</evidence>
<dbReference type="RefSeq" id="WP_187533836.1">
    <property type="nucleotide sequence ID" value="NZ_CBCSHU010000023.1"/>
</dbReference>
<feature type="binding site" evidence="13">
    <location>
        <position position="112"/>
    </location>
    <ligand>
        <name>Mg(2+)</name>
        <dbReference type="ChEBI" id="CHEBI:18420"/>
    </ligand>
</feature>
<keyword evidence="4 13" id="KW-0479">Metal-binding</keyword>
<dbReference type="InterPro" id="IPR004612">
    <property type="entry name" value="Resolv_RecU"/>
</dbReference>
<dbReference type="Gene3D" id="3.40.1350.10">
    <property type="match status" value="1"/>
</dbReference>
<feature type="binding site" evidence="13">
    <location>
        <position position="78"/>
    </location>
    <ligand>
        <name>Mg(2+)</name>
        <dbReference type="ChEBI" id="CHEBI:18420"/>
    </ligand>
</feature>
<dbReference type="Pfam" id="PF03838">
    <property type="entry name" value="RecU"/>
    <property type="match status" value="1"/>
</dbReference>
<dbReference type="Proteomes" id="UP000515928">
    <property type="component" value="Chromosome"/>
</dbReference>
<dbReference type="NCBIfam" id="NF002584">
    <property type="entry name" value="PRK02234.1-5"/>
    <property type="match status" value="1"/>
</dbReference>
<evidence type="ECO:0000256" key="10">
    <source>
        <dbReference type="ARBA" id="ARBA00023204"/>
    </source>
</evidence>
<keyword evidence="9 13" id="KW-0233">DNA recombination</keyword>
<comment type="function">
    <text evidence="13">Endonuclease that resolves Holliday junction intermediates in genetic recombination. Cleaves mobile four-strand junctions by introducing symmetrical nicks in paired strands. Promotes annealing of linear ssDNA with homologous dsDNA. Required for DNA repair, homologous recombination and chromosome segregation.</text>
</comment>
<evidence type="ECO:0000256" key="13">
    <source>
        <dbReference type="HAMAP-Rule" id="MF_00130"/>
    </source>
</evidence>
<keyword evidence="8 13" id="KW-0460">Magnesium</keyword>
<evidence type="ECO:0000256" key="6">
    <source>
        <dbReference type="ARBA" id="ARBA00022763"/>
    </source>
</evidence>
<dbReference type="HAMAP" id="MF_00130">
    <property type="entry name" value="RecU"/>
    <property type="match status" value="1"/>
</dbReference>
<gene>
    <name evidence="13 15" type="primary">recU</name>
    <name evidence="15" type="ORF">H9L01_10170</name>
</gene>
<comment type="cofactor">
    <cofactor evidence="13">
        <name>Mg(2+)</name>
        <dbReference type="ChEBI" id="CHEBI:18420"/>
    </cofactor>
    <text evidence="13">Binds 1 Mg(2+) ion per subunit.</text>
</comment>
<dbReference type="EMBL" id="CP060715">
    <property type="protein sequence ID" value="QNN60713.1"/>
    <property type="molecule type" value="Genomic_DNA"/>
</dbReference>
<comment type="subcellular location">
    <subcellularLocation>
        <location evidence="1 13">Cytoplasm</location>
    </subcellularLocation>
</comment>
<keyword evidence="10 13" id="KW-0234">DNA repair</keyword>
<dbReference type="GO" id="GO:0008821">
    <property type="term" value="F:crossover junction DNA endonuclease activity"/>
    <property type="evidence" value="ECO:0007669"/>
    <property type="project" value="UniProtKB-EC"/>
</dbReference>
<dbReference type="GO" id="GO:0000287">
    <property type="term" value="F:magnesium ion binding"/>
    <property type="evidence" value="ECO:0007669"/>
    <property type="project" value="UniProtKB-UniRule"/>
</dbReference>
<keyword evidence="3 13" id="KW-0540">Nuclease</keyword>
<feature type="binding site" evidence="13">
    <location>
        <position position="93"/>
    </location>
    <ligand>
        <name>Mg(2+)</name>
        <dbReference type="ChEBI" id="CHEBI:18420"/>
    </ligand>
</feature>
<evidence type="ECO:0000256" key="3">
    <source>
        <dbReference type="ARBA" id="ARBA00022722"/>
    </source>
</evidence>
<feature type="site" description="Transition state stabilizer" evidence="13">
    <location>
        <position position="95"/>
    </location>
</feature>
<evidence type="ECO:0000256" key="7">
    <source>
        <dbReference type="ARBA" id="ARBA00022801"/>
    </source>
</evidence>
<dbReference type="InterPro" id="IPR011335">
    <property type="entry name" value="Restrct_endonuc-II-like"/>
</dbReference>
<reference evidence="15 16" key="1">
    <citation type="submission" date="2020-08" db="EMBL/GenBank/DDBJ databases">
        <title>Genome sequence of Erysipelothrix inopinata DSM 15511T.</title>
        <authorList>
            <person name="Hyun D.-W."/>
            <person name="Bae J.-W."/>
        </authorList>
    </citation>
    <scope>NUCLEOTIDE SEQUENCE [LARGE SCALE GENOMIC DNA]</scope>
    <source>
        <strain evidence="15 16">DSM 15511</strain>
    </source>
</reference>
<organism evidence="15 16">
    <name type="scientific">Erysipelothrix inopinata</name>
    <dbReference type="NCBI Taxonomy" id="225084"/>
    <lineage>
        <taxon>Bacteria</taxon>
        <taxon>Bacillati</taxon>
        <taxon>Bacillota</taxon>
        <taxon>Erysipelotrichia</taxon>
        <taxon>Erysipelotrichales</taxon>
        <taxon>Erysipelotrichaceae</taxon>
        <taxon>Erysipelothrix</taxon>
    </lineage>
</organism>
<dbReference type="GO" id="GO:0003676">
    <property type="term" value="F:nucleic acid binding"/>
    <property type="evidence" value="ECO:0007669"/>
    <property type="project" value="InterPro"/>
</dbReference>
<evidence type="ECO:0000256" key="1">
    <source>
        <dbReference type="ARBA" id="ARBA00004496"/>
    </source>
</evidence>
<accession>A0A7G9RYN8</accession>
<dbReference type="AlphaFoldDB" id="A0A7G9RYN8"/>
<comment type="similarity">
    <text evidence="11 13">Belongs to the RecU family.</text>
</comment>
<comment type="catalytic activity">
    <reaction evidence="13">
        <text>Endonucleolytic cleavage at a junction such as a reciprocal single-stranded crossover between two homologous DNA duplexes (Holliday junction).</text>
        <dbReference type="EC" id="3.1.21.10"/>
    </reaction>
</comment>
<dbReference type="CDD" id="cd22354">
    <property type="entry name" value="RecU-like"/>
    <property type="match status" value="1"/>
</dbReference>
<dbReference type="GO" id="GO:0006281">
    <property type="term" value="P:DNA repair"/>
    <property type="evidence" value="ECO:0007669"/>
    <property type="project" value="UniProtKB-UniRule"/>
</dbReference>
<dbReference type="KEGG" id="eio:H9L01_10170"/>
<evidence type="ECO:0000256" key="5">
    <source>
        <dbReference type="ARBA" id="ARBA00022759"/>
    </source>
</evidence>
<keyword evidence="2 13" id="KW-0963">Cytoplasm</keyword>
<dbReference type="PIRSF" id="PIRSF037785">
    <property type="entry name" value="RecU"/>
    <property type="match status" value="1"/>
</dbReference>
<dbReference type="EC" id="3.1.21.10" evidence="13"/>
<sequence>MIQYPSGKKVNSKQKSLGITSRRGMSLEEDINKTNEAYLFKDRAVVHKKPTPIQIVNVDYPSRNKAKITEAYFRHASTTDYQGVYQGYALDFEAKETKNKTLFPLASLHEHQLNHIKAVKRHGAIAFLIIRFNALDETYLIFAEDLIKHINQDDVRSLSIQWIRSVGYEVSGTYQVPCDYIMIIDDYIKRSSYDK</sequence>
<keyword evidence="7 13" id="KW-0378">Hydrolase</keyword>
<proteinExistence type="inferred from homology"/>
<keyword evidence="16" id="KW-1185">Reference proteome</keyword>
<evidence type="ECO:0000256" key="4">
    <source>
        <dbReference type="ARBA" id="ARBA00022723"/>
    </source>
</evidence>
<dbReference type="InterPro" id="IPR011856">
    <property type="entry name" value="tRNA_endonuc-like_dom_sf"/>
</dbReference>
<dbReference type="GO" id="GO:0005737">
    <property type="term" value="C:cytoplasm"/>
    <property type="evidence" value="ECO:0007669"/>
    <property type="project" value="UniProtKB-SubCell"/>
</dbReference>
<keyword evidence="5 13" id="KW-0255">Endonuclease</keyword>
<name>A0A7G9RYN8_9FIRM</name>
<feature type="binding site" evidence="13">
    <location>
        <position position="80"/>
    </location>
    <ligand>
        <name>Mg(2+)</name>
        <dbReference type="ChEBI" id="CHEBI:18420"/>
    </ligand>
</feature>
<evidence type="ECO:0000256" key="2">
    <source>
        <dbReference type="ARBA" id="ARBA00022490"/>
    </source>
</evidence>
<evidence type="ECO:0000256" key="11">
    <source>
        <dbReference type="ARBA" id="ARBA00023447"/>
    </source>
</evidence>
<feature type="region of interest" description="Disordered" evidence="14">
    <location>
        <begin position="1"/>
        <end position="21"/>
    </location>
</feature>
<dbReference type="SUPFAM" id="SSF52980">
    <property type="entry name" value="Restriction endonuclease-like"/>
    <property type="match status" value="1"/>
</dbReference>
<evidence type="ECO:0000313" key="15">
    <source>
        <dbReference type="EMBL" id="QNN60713.1"/>
    </source>
</evidence>
<dbReference type="GO" id="GO:0007059">
    <property type="term" value="P:chromosome segregation"/>
    <property type="evidence" value="ECO:0007669"/>
    <property type="project" value="UniProtKB-UniRule"/>
</dbReference>
<evidence type="ECO:0000256" key="9">
    <source>
        <dbReference type="ARBA" id="ARBA00023172"/>
    </source>
</evidence>
<evidence type="ECO:0000256" key="14">
    <source>
        <dbReference type="SAM" id="MobiDB-lite"/>
    </source>
</evidence>
<dbReference type="GO" id="GO:0006310">
    <property type="term" value="P:DNA recombination"/>
    <property type="evidence" value="ECO:0007669"/>
    <property type="project" value="UniProtKB-UniRule"/>
</dbReference>
<protein>
    <recommendedName>
        <fullName evidence="12 13">Holliday junction resolvase RecU</fullName>
        <ecNumber evidence="13">3.1.21.10</ecNumber>
    </recommendedName>
    <alternativeName>
        <fullName evidence="13">Recombination protein U homolog</fullName>
    </alternativeName>
</protein>
<dbReference type="NCBIfam" id="TIGR00648">
    <property type="entry name" value="recU"/>
    <property type="match status" value="1"/>
</dbReference>
<evidence type="ECO:0000313" key="16">
    <source>
        <dbReference type="Proteomes" id="UP000515928"/>
    </source>
</evidence>
<keyword evidence="6 13" id="KW-0227">DNA damage</keyword>
<evidence type="ECO:0000256" key="8">
    <source>
        <dbReference type="ARBA" id="ARBA00022842"/>
    </source>
</evidence>